<dbReference type="Proteomes" id="UP000299102">
    <property type="component" value="Unassembled WGS sequence"/>
</dbReference>
<feature type="region of interest" description="Disordered" evidence="1">
    <location>
        <begin position="1"/>
        <end position="27"/>
    </location>
</feature>
<dbReference type="AlphaFoldDB" id="A0A4C1ZFG2"/>
<feature type="compositionally biased region" description="Basic residues" evidence="1">
    <location>
        <begin position="47"/>
        <end position="73"/>
    </location>
</feature>
<gene>
    <name evidence="2" type="ORF">EVAR_64954_1</name>
</gene>
<proteinExistence type="predicted"/>
<feature type="region of interest" description="Disordered" evidence="1">
    <location>
        <begin position="128"/>
        <end position="153"/>
    </location>
</feature>
<protein>
    <submittedName>
        <fullName evidence="2">Uncharacterized protein</fullName>
    </submittedName>
</protein>
<feature type="region of interest" description="Disordered" evidence="1">
    <location>
        <begin position="47"/>
        <end position="85"/>
    </location>
</feature>
<keyword evidence="3" id="KW-1185">Reference proteome</keyword>
<evidence type="ECO:0000256" key="1">
    <source>
        <dbReference type="SAM" id="MobiDB-lite"/>
    </source>
</evidence>
<dbReference type="EMBL" id="BGZK01001726">
    <property type="protein sequence ID" value="GBP85285.1"/>
    <property type="molecule type" value="Genomic_DNA"/>
</dbReference>
<organism evidence="2 3">
    <name type="scientific">Eumeta variegata</name>
    <name type="common">Bagworm moth</name>
    <name type="synonym">Eumeta japonica</name>
    <dbReference type="NCBI Taxonomy" id="151549"/>
    <lineage>
        <taxon>Eukaryota</taxon>
        <taxon>Metazoa</taxon>
        <taxon>Ecdysozoa</taxon>
        <taxon>Arthropoda</taxon>
        <taxon>Hexapoda</taxon>
        <taxon>Insecta</taxon>
        <taxon>Pterygota</taxon>
        <taxon>Neoptera</taxon>
        <taxon>Endopterygota</taxon>
        <taxon>Lepidoptera</taxon>
        <taxon>Glossata</taxon>
        <taxon>Ditrysia</taxon>
        <taxon>Tineoidea</taxon>
        <taxon>Psychidae</taxon>
        <taxon>Oiketicinae</taxon>
        <taxon>Eumeta</taxon>
    </lineage>
</organism>
<evidence type="ECO:0000313" key="3">
    <source>
        <dbReference type="Proteomes" id="UP000299102"/>
    </source>
</evidence>
<comment type="caution">
    <text evidence="2">The sequence shown here is derived from an EMBL/GenBank/DDBJ whole genome shotgun (WGS) entry which is preliminary data.</text>
</comment>
<name>A0A4C1ZFG2_EUMVA</name>
<accession>A0A4C1ZFG2</accession>
<sequence length="153" mass="16868">MDSPVTITRSGAVRTHRSADKTPLCSGRGDVRERIRRLKVVKLVNSRVRRRRSRDRTRRASSQRPPRTSRARVRSGTGKSSTTAQTCALRSAAFTSGARRLSVLRYDGPNKKALSVDGRIVRLGCFREPTPAAAGDRPLTKQPAVDAPARRPP</sequence>
<reference evidence="2 3" key="1">
    <citation type="journal article" date="2019" name="Commun. Biol.">
        <title>The bagworm genome reveals a unique fibroin gene that provides high tensile strength.</title>
        <authorList>
            <person name="Kono N."/>
            <person name="Nakamura H."/>
            <person name="Ohtoshi R."/>
            <person name="Tomita M."/>
            <person name="Numata K."/>
            <person name="Arakawa K."/>
        </authorList>
    </citation>
    <scope>NUCLEOTIDE SEQUENCE [LARGE SCALE GENOMIC DNA]</scope>
</reference>
<evidence type="ECO:0000313" key="2">
    <source>
        <dbReference type="EMBL" id="GBP85285.1"/>
    </source>
</evidence>